<dbReference type="Pfam" id="PF01928">
    <property type="entry name" value="CYTH"/>
    <property type="match status" value="1"/>
</dbReference>
<sequence length="367" mass="41960">MNHEIELKLRLNTSELPLLEKALANNQYISEPTLKLLNRYFDTPQMGLSRGGAALRIRQQGTVEFKDGIATGVITDARIIQTLKTRGTSSAGLHQRMEWDWPLTEVKLDLSLIQNSEAQSHLSPSLALETIAPLFTTDFQRKVWMYQQGETLIELVLDQGEVSTDEHRIDLLELELELKQGQPEVLFHVAEQLASQCPVLMSDISKAERGYGLLARSAHYVDIKKDWVGKIPNFDEQQDVINCFKTFFSFQLSSFQRSLEYVIWDSLQDQNDHATSQIVLLQNLLSLFAYIDCLPDTQLLQRQLRQASEAPLELSRLWGQLSLACGHWLFKLSNDDATFEMSENEKMSMRLHVEQLNNELLPKGIRS</sequence>
<protein>
    <submittedName>
        <fullName evidence="2">Probable adenylate cyclase</fullName>
    </submittedName>
</protein>
<accession>R4YRG2</accession>
<evidence type="ECO:0000313" key="3">
    <source>
        <dbReference type="Proteomes" id="UP000032749"/>
    </source>
</evidence>
<dbReference type="PROSITE" id="PS51707">
    <property type="entry name" value="CYTH"/>
    <property type="match status" value="1"/>
</dbReference>
<dbReference type="InterPro" id="IPR033469">
    <property type="entry name" value="CYTH-like_dom_sf"/>
</dbReference>
<dbReference type="SUPFAM" id="SSF55154">
    <property type="entry name" value="CYTH-like phosphatases"/>
    <property type="match status" value="1"/>
</dbReference>
<dbReference type="InterPro" id="IPR023577">
    <property type="entry name" value="CYTH_domain"/>
</dbReference>
<dbReference type="SMART" id="SM01118">
    <property type="entry name" value="CYTH"/>
    <property type="match status" value="1"/>
</dbReference>
<reference evidence="2 3" key="1">
    <citation type="journal article" date="2013" name="Nat. Commun.">
        <title>Genome sequence and functional genomic analysis of the oil-degrading bacterium Oleispira antarctica.</title>
        <authorList>
            <person name="Kube M."/>
            <person name="Chernikova T.N."/>
            <person name="Al-Ramahi Y."/>
            <person name="Beloqui A."/>
            <person name="Lopez-Cortez N."/>
            <person name="Guazzaroni M.E."/>
            <person name="Heipieper H.J."/>
            <person name="Klages S."/>
            <person name="Kotsyurbenko O.R."/>
            <person name="Langer I."/>
            <person name="Nechitaylo T.Y."/>
            <person name="Lunsdorf H."/>
            <person name="Fernandez M."/>
            <person name="Juarez S."/>
            <person name="Ciordia S."/>
            <person name="Singer A."/>
            <person name="Kagan O."/>
            <person name="Egorova O."/>
            <person name="Petit P.A."/>
            <person name="Stogios P."/>
            <person name="Kim Y."/>
            <person name="Tchigvintsev A."/>
            <person name="Flick R."/>
            <person name="Denaro R."/>
            <person name="Genovese M."/>
            <person name="Albar J.P."/>
            <person name="Reva O.N."/>
            <person name="Martinez-Gomariz M."/>
            <person name="Tran H."/>
            <person name="Ferrer M."/>
            <person name="Savchenko A."/>
            <person name="Yakunin A.F."/>
            <person name="Yakimov M.M."/>
            <person name="Golyshina O.V."/>
            <person name="Reinhardt R."/>
            <person name="Golyshin P.N."/>
        </authorList>
    </citation>
    <scope>NUCLEOTIDE SEQUENCE [LARGE SCALE GENOMIC DNA]</scope>
</reference>
<dbReference type="STRING" id="698738.OLEAN_C35010"/>
<keyword evidence="3" id="KW-1185">Reference proteome</keyword>
<dbReference type="PANTHER" id="PTHR39569:SF1">
    <property type="entry name" value="INORGANIC TRIPHOSPHATASE"/>
    <property type="match status" value="1"/>
</dbReference>
<dbReference type="CDD" id="cd07756">
    <property type="entry name" value="CYTH-like_Pase_CHAD"/>
    <property type="match status" value="1"/>
</dbReference>
<evidence type="ECO:0000259" key="1">
    <source>
        <dbReference type="PROSITE" id="PS51707"/>
    </source>
</evidence>
<dbReference type="KEGG" id="oai:OLEAN_C35010"/>
<organism evidence="2 3">
    <name type="scientific">Oleispira antarctica RB-8</name>
    <dbReference type="NCBI Taxonomy" id="698738"/>
    <lineage>
        <taxon>Bacteria</taxon>
        <taxon>Pseudomonadati</taxon>
        <taxon>Pseudomonadota</taxon>
        <taxon>Gammaproteobacteria</taxon>
        <taxon>Oceanospirillales</taxon>
        <taxon>Oceanospirillaceae</taxon>
        <taxon>Oleispira</taxon>
    </lineage>
</organism>
<dbReference type="Proteomes" id="UP000032749">
    <property type="component" value="Chromosome"/>
</dbReference>
<dbReference type="GO" id="GO:0046872">
    <property type="term" value="F:metal ion binding"/>
    <property type="evidence" value="ECO:0007669"/>
    <property type="project" value="TreeGrafter"/>
</dbReference>
<evidence type="ECO:0000313" key="2">
    <source>
        <dbReference type="EMBL" id="CCK77677.1"/>
    </source>
</evidence>
<dbReference type="HOGENOM" id="CLU_040400_2_0_6"/>
<dbReference type="InterPro" id="IPR039013">
    <property type="entry name" value="YgiF"/>
</dbReference>
<dbReference type="EMBL" id="FO203512">
    <property type="protein sequence ID" value="CCK77677.1"/>
    <property type="molecule type" value="Genomic_DNA"/>
</dbReference>
<dbReference type="PANTHER" id="PTHR39569">
    <property type="entry name" value="INORGANIC TRIPHOSPHATASE"/>
    <property type="match status" value="1"/>
</dbReference>
<dbReference type="Gene3D" id="2.40.320.10">
    <property type="entry name" value="Hypothetical Protein Pfu-838710-001"/>
    <property type="match status" value="1"/>
</dbReference>
<dbReference type="GO" id="GO:0050355">
    <property type="term" value="F:inorganic triphosphate phosphatase activity"/>
    <property type="evidence" value="ECO:0007669"/>
    <property type="project" value="InterPro"/>
</dbReference>
<feature type="domain" description="CYTH" evidence="1">
    <location>
        <begin position="2"/>
        <end position="217"/>
    </location>
</feature>
<dbReference type="AlphaFoldDB" id="R4YRG2"/>
<proteinExistence type="predicted"/>
<gene>
    <name evidence="2" type="ORF">OLEAN_C35010</name>
</gene>
<name>R4YRG2_OLEAN</name>